<gene>
    <name evidence="3" type="ORF">BT63DRAFT_417857</name>
</gene>
<protein>
    <recommendedName>
        <fullName evidence="2">Mtf2-like C-terminal domain-containing protein</fullName>
    </recommendedName>
</protein>
<accession>A0A6A6TYJ6</accession>
<feature type="region of interest" description="Disordered" evidence="1">
    <location>
        <begin position="35"/>
        <end position="71"/>
    </location>
</feature>
<evidence type="ECO:0000313" key="4">
    <source>
        <dbReference type="Proteomes" id="UP000799302"/>
    </source>
</evidence>
<feature type="domain" description="Mtf2-like C-terminal" evidence="2">
    <location>
        <begin position="191"/>
        <end position="391"/>
    </location>
</feature>
<dbReference type="GO" id="GO:0005739">
    <property type="term" value="C:mitochondrion"/>
    <property type="evidence" value="ECO:0007669"/>
    <property type="project" value="InterPro"/>
</dbReference>
<dbReference type="AlphaFoldDB" id="A0A6A6TYJ6"/>
<feature type="compositionally biased region" description="Polar residues" evidence="1">
    <location>
        <begin position="45"/>
        <end position="56"/>
    </location>
</feature>
<feature type="compositionally biased region" description="Basic and acidic residues" evidence="1">
    <location>
        <begin position="35"/>
        <end position="44"/>
    </location>
</feature>
<name>A0A6A6TYJ6_9PEZI</name>
<dbReference type="InterPro" id="IPR040009">
    <property type="entry name" value="Mtf2/C5D6.12-like"/>
</dbReference>
<evidence type="ECO:0000256" key="1">
    <source>
        <dbReference type="SAM" id="MobiDB-lite"/>
    </source>
</evidence>
<keyword evidence="4" id="KW-1185">Reference proteome</keyword>
<organism evidence="3 4">
    <name type="scientific">Microthyrium microscopicum</name>
    <dbReference type="NCBI Taxonomy" id="703497"/>
    <lineage>
        <taxon>Eukaryota</taxon>
        <taxon>Fungi</taxon>
        <taxon>Dikarya</taxon>
        <taxon>Ascomycota</taxon>
        <taxon>Pezizomycotina</taxon>
        <taxon>Dothideomycetes</taxon>
        <taxon>Dothideomycetes incertae sedis</taxon>
        <taxon>Microthyriales</taxon>
        <taxon>Microthyriaceae</taxon>
        <taxon>Microthyrium</taxon>
    </lineage>
</organism>
<evidence type="ECO:0000259" key="2">
    <source>
        <dbReference type="Pfam" id="PF19189"/>
    </source>
</evidence>
<reference evidence="3" key="1">
    <citation type="journal article" date="2020" name="Stud. Mycol.">
        <title>101 Dothideomycetes genomes: a test case for predicting lifestyles and emergence of pathogens.</title>
        <authorList>
            <person name="Haridas S."/>
            <person name="Albert R."/>
            <person name="Binder M."/>
            <person name="Bloem J."/>
            <person name="Labutti K."/>
            <person name="Salamov A."/>
            <person name="Andreopoulos B."/>
            <person name="Baker S."/>
            <person name="Barry K."/>
            <person name="Bills G."/>
            <person name="Bluhm B."/>
            <person name="Cannon C."/>
            <person name="Castanera R."/>
            <person name="Culley D."/>
            <person name="Daum C."/>
            <person name="Ezra D."/>
            <person name="Gonzalez J."/>
            <person name="Henrissat B."/>
            <person name="Kuo A."/>
            <person name="Liang C."/>
            <person name="Lipzen A."/>
            <person name="Lutzoni F."/>
            <person name="Magnuson J."/>
            <person name="Mondo S."/>
            <person name="Nolan M."/>
            <person name="Ohm R."/>
            <person name="Pangilinan J."/>
            <person name="Park H.-J."/>
            <person name="Ramirez L."/>
            <person name="Alfaro M."/>
            <person name="Sun H."/>
            <person name="Tritt A."/>
            <person name="Yoshinaga Y."/>
            <person name="Zwiers L.-H."/>
            <person name="Turgeon B."/>
            <person name="Goodwin S."/>
            <person name="Spatafora J."/>
            <person name="Crous P."/>
            <person name="Grigoriev I."/>
        </authorList>
    </citation>
    <scope>NUCLEOTIDE SEQUENCE</scope>
    <source>
        <strain evidence="3">CBS 115976</strain>
    </source>
</reference>
<dbReference type="PANTHER" id="PTHR39468:SF1">
    <property type="entry name" value="MTF2-LIKE C-TERMINAL DOMAIN-CONTAINING PROTEIN"/>
    <property type="match status" value="1"/>
</dbReference>
<sequence length="442" mass="49977">MKRILRPSSNWPLFNPRSLNATTYPTLSHIRLLRDRRSPSDVRQARTTARESTTSGNRRRRPDGSNIPFNDGMVIPTSVLETSTITPRERDIFHNLFQEAIQKAEQEALEAEKATLEDGERDREKASLLASNALSNVERFPAALRDIAKSAAQSVEFYKYQAASRRGGLDTSQETIIESEQLTRQIELKALQQEESARIEQSLRQAKSDVALWAVLEEELFEKIAKLQLDSPILAQVFPTIKVEGKPELNAKKIALAAAIVENVAPEDAEKLPNLVKAKKASDEFAVLRPIYPTLLVIAAKVFWENFPNSGHVFAILPRVREIGEASFALGASTALYNEILAATWANMNTFHEICDILAEMDKSGFEFDNDTFALIRKMRRDWNVWNHKNITALERAATKLDLMQSAFSNLTFWRKTIEERLEAEALRKANQQINDKLSTLT</sequence>
<dbReference type="Proteomes" id="UP000799302">
    <property type="component" value="Unassembled WGS sequence"/>
</dbReference>
<dbReference type="OrthoDB" id="2444174at2759"/>
<dbReference type="EMBL" id="MU004242">
    <property type="protein sequence ID" value="KAF2664496.1"/>
    <property type="molecule type" value="Genomic_DNA"/>
</dbReference>
<dbReference type="InterPro" id="IPR043837">
    <property type="entry name" value="Mtf2-like_C"/>
</dbReference>
<dbReference type="PANTHER" id="PTHR39468">
    <property type="entry name" value="CHROMOSOME 7, WHOLE GENOME SHOTGUN SEQUENCE"/>
    <property type="match status" value="1"/>
</dbReference>
<evidence type="ECO:0000313" key="3">
    <source>
        <dbReference type="EMBL" id="KAF2664496.1"/>
    </source>
</evidence>
<dbReference type="Pfam" id="PF19189">
    <property type="entry name" value="Mtf2"/>
    <property type="match status" value="1"/>
</dbReference>
<proteinExistence type="predicted"/>